<sequence>MRNKLILLRHGQSVYNLENRFTGWRDVDLSEKGIQEAKAAAEKLKSQKIDQVYTSILIRAKHTYQIIEDIDGLQNVPLKEDKALNERKYGDLEGLNKADIAEKFGEEQVHIWRRSFDIPPPNGESLKDTYYRVIPYFKSDIKKDLDKGLNILVVAHGNSLRALVMYLDNLSKEEIVEKEIATGVPIIYDWPVK</sequence>
<evidence type="ECO:0000256" key="6">
    <source>
        <dbReference type="RuleBase" id="RU004512"/>
    </source>
</evidence>
<dbReference type="PROSITE" id="PS00175">
    <property type="entry name" value="PG_MUTASE"/>
    <property type="match status" value="1"/>
</dbReference>
<feature type="binding site" evidence="5">
    <location>
        <position position="59"/>
    </location>
    <ligand>
        <name>substrate</name>
    </ligand>
</feature>
<comment type="pathway">
    <text evidence="5 6">Carbohydrate degradation; glycolysis; pyruvate from D-glyceraldehyde 3-phosphate: step 3/5.</text>
</comment>
<reference evidence="7 8" key="1">
    <citation type="submission" date="2020-12" db="EMBL/GenBank/DDBJ databases">
        <title>Bacterial novel species Pedobacter sp. SD-b isolated from soil.</title>
        <authorList>
            <person name="Jung H.-Y."/>
        </authorList>
    </citation>
    <scope>NUCLEOTIDE SEQUENCE [LARGE SCALE GENOMIC DNA]</scope>
    <source>
        <strain evidence="7 8">SD-b</strain>
    </source>
</reference>
<evidence type="ECO:0000256" key="4">
    <source>
        <dbReference type="ARBA" id="ARBA00023235"/>
    </source>
</evidence>
<evidence type="ECO:0000256" key="5">
    <source>
        <dbReference type="HAMAP-Rule" id="MF_01039"/>
    </source>
</evidence>
<evidence type="ECO:0000256" key="3">
    <source>
        <dbReference type="ARBA" id="ARBA00023152"/>
    </source>
</evidence>
<dbReference type="Gene3D" id="3.40.50.1240">
    <property type="entry name" value="Phosphoglycerate mutase-like"/>
    <property type="match status" value="1"/>
</dbReference>
<dbReference type="CDD" id="cd07067">
    <property type="entry name" value="HP_PGM_like"/>
    <property type="match status" value="1"/>
</dbReference>
<evidence type="ECO:0000256" key="1">
    <source>
        <dbReference type="ARBA" id="ARBA00006717"/>
    </source>
</evidence>
<dbReference type="GO" id="GO:0004619">
    <property type="term" value="F:phosphoglycerate mutase activity"/>
    <property type="evidence" value="ECO:0007669"/>
    <property type="project" value="UniProtKB-EC"/>
</dbReference>
<comment type="function">
    <text evidence="5 6">Catalyzes the interconversion of 2-phosphoglycerate and 3-phosphoglycerate.</text>
</comment>
<keyword evidence="2 5" id="KW-0312">Gluconeogenesis</keyword>
<dbReference type="EC" id="5.4.2.11" evidence="5 6"/>
<name>A0ABS1BNN7_9SPHI</name>
<feature type="site" description="Transition state stabilizer" evidence="5">
    <location>
        <position position="156"/>
    </location>
</feature>
<keyword evidence="4 5" id="KW-0413">Isomerase</keyword>
<dbReference type="HAMAP" id="MF_01039">
    <property type="entry name" value="PGAM_GpmA"/>
    <property type="match status" value="1"/>
</dbReference>
<feature type="binding site" evidence="5">
    <location>
        <begin position="113"/>
        <end position="114"/>
    </location>
    <ligand>
        <name>substrate</name>
    </ligand>
</feature>
<dbReference type="InterPro" id="IPR005952">
    <property type="entry name" value="Phosphogly_mut1"/>
</dbReference>
<keyword evidence="3 5" id="KW-0324">Glycolysis</keyword>
<dbReference type="RefSeq" id="WP_200588198.1">
    <property type="nucleotide sequence ID" value="NZ_JAEHFY010000038.1"/>
</dbReference>
<evidence type="ECO:0000313" key="8">
    <source>
        <dbReference type="Proteomes" id="UP000660024"/>
    </source>
</evidence>
<accession>A0ABS1BNN7</accession>
<protein>
    <recommendedName>
        <fullName evidence="5 6">2,3-bisphosphoglycerate-dependent phosphoglycerate mutase</fullName>
        <shortName evidence="5">BPG-dependent PGAM</shortName>
        <shortName evidence="5">PGAM</shortName>
        <shortName evidence="5">Phosphoglyceromutase</shortName>
        <shortName evidence="5">dPGM</shortName>
        <ecNumber evidence="5 6">5.4.2.11</ecNumber>
    </recommendedName>
</protein>
<organism evidence="7 8">
    <name type="scientific">Pedobacter segetis</name>
    <dbReference type="NCBI Taxonomy" id="2793069"/>
    <lineage>
        <taxon>Bacteria</taxon>
        <taxon>Pseudomonadati</taxon>
        <taxon>Bacteroidota</taxon>
        <taxon>Sphingobacteriia</taxon>
        <taxon>Sphingobacteriales</taxon>
        <taxon>Sphingobacteriaceae</taxon>
        <taxon>Pedobacter</taxon>
    </lineage>
</organism>
<dbReference type="EMBL" id="JAEHFY010000038">
    <property type="protein sequence ID" value="MBK0384508.1"/>
    <property type="molecule type" value="Genomic_DNA"/>
</dbReference>
<comment type="caution">
    <text evidence="7">The sequence shown here is derived from an EMBL/GenBank/DDBJ whole genome shotgun (WGS) entry which is preliminary data.</text>
</comment>
<feature type="binding site" evidence="5">
    <location>
        <begin position="22"/>
        <end position="23"/>
    </location>
    <ligand>
        <name>substrate</name>
    </ligand>
</feature>
<dbReference type="SMART" id="SM00855">
    <property type="entry name" value="PGAM"/>
    <property type="match status" value="1"/>
</dbReference>
<dbReference type="PANTHER" id="PTHR11931">
    <property type="entry name" value="PHOSPHOGLYCERATE MUTASE"/>
    <property type="match status" value="1"/>
</dbReference>
<dbReference type="PIRSF" id="PIRSF000709">
    <property type="entry name" value="6PFK_2-Ptase"/>
    <property type="match status" value="1"/>
</dbReference>
<dbReference type="InterPro" id="IPR013078">
    <property type="entry name" value="His_Pase_superF_clade-1"/>
</dbReference>
<feature type="active site" description="Proton donor/acceptor" evidence="5">
    <location>
        <position position="86"/>
    </location>
</feature>
<feature type="binding site" evidence="5">
    <location>
        <position position="97"/>
    </location>
    <ligand>
        <name>substrate</name>
    </ligand>
</feature>
<keyword evidence="8" id="KW-1185">Reference proteome</keyword>
<dbReference type="Pfam" id="PF00300">
    <property type="entry name" value="His_Phos_1"/>
    <property type="match status" value="1"/>
</dbReference>
<dbReference type="Proteomes" id="UP000660024">
    <property type="component" value="Unassembled WGS sequence"/>
</dbReference>
<feature type="binding site" evidence="5">
    <location>
        <begin position="9"/>
        <end position="16"/>
    </location>
    <ligand>
        <name>substrate</name>
    </ligand>
</feature>
<evidence type="ECO:0000256" key="2">
    <source>
        <dbReference type="ARBA" id="ARBA00022432"/>
    </source>
</evidence>
<evidence type="ECO:0000313" key="7">
    <source>
        <dbReference type="EMBL" id="MBK0384508.1"/>
    </source>
</evidence>
<feature type="binding site" evidence="5">
    <location>
        <begin position="157"/>
        <end position="158"/>
    </location>
    <ligand>
        <name>substrate</name>
    </ligand>
</feature>
<comment type="catalytic activity">
    <reaction evidence="5 6">
        <text>(2R)-2-phosphoglycerate = (2R)-3-phosphoglycerate</text>
        <dbReference type="Rhea" id="RHEA:15901"/>
        <dbReference type="ChEBI" id="CHEBI:58272"/>
        <dbReference type="ChEBI" id="CHEBI:58289"/>
        <dbReference type="EC" id="5.4.2.11"/>
    </reaction>
</comment>
<feature type="active site" description="Tele-phosphohistidine intermediate" evidence="5">
    <location>
        <position position="10"/>
    </location>
</feature>
<comment type="similarity">
    <text evidence="1 5">Belongs to the phosphoglycerate mutase family. BPG-dependent PGAM subfamily.</text>
</comment>
<proteinExistence type="inferred from homology"/>
<gene>
    <name evidence="5" type="primary">gpmA</name>
    <name evidence="7" type="ORF">I5M32_16195</name>
</gene>
<dbReference type="InterPro" id="IPR029033">
    <property type="entry name" value="His_PPase_superfam"/>
</dbReference>
<feature type="binding site" evidence="5">
    <location>
        <begin position="86"/>
        <end position="89"/>
    </location>
    <ligand>
        <name>substrate</name>
    </ligand>
</feature>
<dbReference type="SUPFAM" id="SSF53254">
    <property type="entry name" value="Phosphoglycerate mutase-like"/>
    <property type="match status" value="1"/>
</dbReference>
<dbReference type="NCBIfam" id="TIGR01258">
    <property type="entry name" value="pgm_1"/>
    <property type="match status" value="2"/>
</dbReference>
<dbReference type="InterPro" id="IPR001345">
    <property type="entry name" value="PG/BPGM_mutase_AS"/>
</dbReference>